<feature type="transmembrane region" description="Helical" evidence="7">
    <location>
        <begin position="146"/>
        <end position="165"/>
    </location>
</feature>
<evidence type="ECO:0000313" key="8">
    <source>
        <dbReference type="Proteomes" id="UP000095284"/>
    </source>
</evidence>
<evidence type="ECO:0000256" key="7">
    <source>
        <dbReference type="SAM" id="Phobius"/>
    </source>
</evidence>
<keyword evidence="5" id="KW-0325">Glycoprotein</keyword>
<feature type="transmembrane region" description="Helical" evidence="7">
    <location>
        <begin position="259"/>
        <end position="279"/>
    </location>
</feature>
<keyword evidence="1" id="KW-0813">Transport</keyword>
<evidence type="ECO:0000256" key="5">
    <source>
        <dbReference type="ARBA" id="ARBA00023180"/>
    </source>
</evidence>
<dbReference type="WBParaSite" id="BXY_0148100.1">
    <property type="protein sequence ID" value="BXY_0148100.1"/>
    <property type="gene ID" value="BXY_0148100"/>
</dbReference>
<organism evidence="8 9">
    <name type="scientific">Bursaphelenchus xylophilus</name>
    <name type="common">Pinewood nematode worm</name>
    <name type="synonym">Aphelenchoides xylophilus</name>
    <dbReference type="NCBI Taxonomy" id="6326"/>
    <lineage>
        <taxon>Eukaryota</taxon>
        <taxon>Metazoa</taxon>
        <taxon>Ecdysozoa</taxon>
        <taxon>Nematoda</taxon>
        <taxon>Chromadorea</taxon>
        <taxon>Rhabditida</taxon>
        <taxon>Tylenchina</taxon>
        <taxon>Tylenchomorpha</taxon>
        <taxon>Aphelenchoidea</taxon>
        <taxon>Aphelenchoididae</taxon>
        <taxon>Bursaphelenchus</taxon>
    </lineage>
</organism>
<evidence type="ECO:0000256" key="6">
    <source>
        <dbReference type="ARBA" id="ARBA00023303"/>
    </source>
</evidence>
<proteinExistence type="predicted"/>
<keyword evidence="7" id="KW-0812">Transmembrane</keyword>
<reference evidence="9" key="1">
    <citation type="submission" date="2016-11" db="UniProtKB">
        <authorList>
            <consortium name="WormBaseParasite"/>
        </authorList>
    </citation>
    <scope>IDENTIFICATION</scope>
</reference>
<evidence type="ECO:0000256" key="3">
    <source>
        <dbReference type="ARBA" id="ARBA00023043"/>
    </source>
</evidence>
<evidence type="ECO:0000256" key="4">
    <source>
        <dbReference type="ARBA" id="ARBA00023065"/>
    </source>
</evidence>
<feature type="transmembrane region" description="Helical" evidence="7">
    <location>
        <begin position="218"/>
        <end position="239"/>
    </location>
</feature>
<keyword evidence="4" id="KW-0406">Ion transport</keyword>
<dbReference type="GO" id="GO:1902495">
    <property type="term" value="C:transmembrane transporter complex"/>
    <property type="evidence" value="ECO:0007669"/>
    <property type="project" value="TreeGrafter"/>
</dbReference>
<feature type="transmembrane region" description="Helical" evidence="7">
    <location>
        <begin position="330"/>
        <end position="355"/>
    </location>
</feature>
<feature type="transmembrane region" description="Helical" evidence="7">
    <location>
        <begin position="186"/>
        <end position="206"/>
    </location>
</feature>
<evidence type="ECO:0000256" key="2">
    <source>
        <dbReference type="ARBA" id="ARBA00022737"/>
    </source>
</evidence>
<dbReference type="eggNOG" id="KOG0510">
    <property type="taxonomic scope" value="Eukaryota"/>
</dbReference>
<dbReference type="PANTHER" id="PTHR47143">
    <property type="entry name" value="TRANSIENT RECEPTOR POTENTIAL CATION CHANNEL PROTEIN PAINLESS"/>
    <property type="match status" value="1"/>
</dbReference>
<keyword evidence="7" id="KW-1133">Transmembrane helix</keyword>
<dbReference type="InterPro" id="IPR052076">
    <property type="entry name" value="TRP_cation_channel"/>
</dbReference>
<dbReference type="PANTHER" id="PTHR47143:SF1">
    <property type="entry name" value="ION_TRANS DOMAIN-CONTAINING PROTEIN"/>
    <property type="match status" value="1"/>
</dbReference>
<protein>
    <submittedName>
        <fullName evidence="9">Ion_trans domain-containing protein</fullName>
    </submittedName>
</protein>
<keyword evidence="6" id="KW-0407">Ion channel</keyword>
<accession>A0A1I7RL96</accession>
<evidence type="ECO:0000313" key="9">
    <source>
        <dbReference type="WBParaSite" id="BXY_0148100.1"/>
    </source>
</evidence>
<dbReference type="AlphaFoldDB" id="A0A1I7RL96"/>
<dbReference type="GO" id="GO:0022857">
    <property type="term" value="F:transmembrane transporter activity"/>
    <property type="evidence" value="ECO:0007669"/>
    <property type="project" value="TreeGrafter"/>
</dbReference>
<keyword evidence="7" id="KW-0472">Membrane</keyword>
<name>A0A1I7RL96_BURXY</name>
<evidence type="ECO:0000256" key="1">
    <source>
        <dbReference type="ARBA" id="ARBA00022448"/>
    </source>
</evidence>
<feature type="transmembrane region" description="Helical" evidence="7">
    <location>
        <begin position="120"/>
        <end position="140"/>
    </location>
</feature>
<dbReference type="GO" id="GO:0034220">
    <property type="term" value="P:monoatomic ion transmembrane transport"/>
    <property type="evidence" value="ECO:0007669"/>
    <property type="project" value="UniProtKB-KW"/>
</dbReference>
<dbReference type="Proteomes" id="UP000095284">
    <property type="component" value="Unplaced"/>
</dbReference>
<sequence>MDNGYGWKGLTNKGGVARPVQKSIQMMPQARLDLEQKEPLKEESIIQEKLDQYHDRTLVFENEEKIIYLFDYCKSESGSGKSEILNRHVLKKLKDNDHWAVIKHPFVLNYVNERILSCTLFYTFHIIVYFVFLFLLYSYVHSAPSMARNLVVTSIIGFFVFFMLIKATLKLQKGWSAVSFWFKISYTFNFFTYALTLFYIWSFYLFNFDDYNKEIKQTVSWFLPIFAILSSWINCLYVLRKSPCGTYILMMSKILRSFLGTTVIWIPTLLCFAFCFQLIMRDSGTQPWDDKSYGNYSNIFMAMFQSFTKTSAMMIGEVEANDILERKTWIANLLLITFEVITVILLMNLMISLAVGDVSELRTSAEEYLLRIKVNFCIEALHLSEQVSLLDCLPFIQVLHRAQTNNVLVMHKNNDDVFSMHIKAIRGRFFTEENLFPPHKEEVYELVMNATGLKVRKDMWNTRSTVMALKDLTFRMTESTPSGIRLIRNKDHGKELLTFKDPEGSWRKFQRWLIGLNWKALLLN</sequence>
<keyword evidence="3" id="KW-0040">ANK repeat</keyword>
<keyword evidence="2" id="KW-0677">Repeat</keyword>